<dbReference type="Proteomes" id="UP001066276">
    <property type="component" value="Chromosome 2_2"/>
</dbReference>
<dbReference type="EMBL" id="JANPWB010000004">
    <property type="protein sequence ID" value="KAJ1191146.1"/>
    <property type="molecule type" value="Genomic_DNA"/>
</dbReference>
<organism evidence="2 3">
    <name type="scientific">Pleurodeles waltl</name>
    <name type="common">Iberian ribbed newt</name>
    <dbReference type="NCBI Taxonomy" id="8319"/>
    <lineage>
        <taxon>Eukaryota</taxon>
        <taxon>Metazoa</taxon>
        <taxon>Chordata</taxon>
        <taxon>Craniata</taxon>
        <taxon>Vertebrata</taxon>
        <taxon>Euteleostomi</taxon>
        <taxon>Amphibia</taxon>
        <taxon>Batrachia</taxon>
        <taxon>Caudata</taxon>
        <taxon>Salamandroidea</taxon>
        <taxon>Salamandridae</taxon>
        <taxon>Pleurodelinae</taxon>
        <taxon>Pleurodeles</taxon>
    </lineage>
</organism>
<evidence type="ECO:0000313" key="3">
    <source>
        <dbReference type="Proteomes" id="UP001066276"/>
    </source>
</evidence>
<proteinExistence type="predicted"/>
<evidence type="ECO:0000313" key="2">
    <source>
        <dbReference type="EMBL" id="KAJ1191146.1"/>
    </source>
</evidence>
<feature type="region of interest" description="Disordered" evidence="1">
    <location>
        <begin position="1"/>
        <end position="21"/>
    </location>
</feature>
<sequence>MSDGENPIDNWVAEQNSGPGASESAVRWWRYGKTAGTPAHRVPPGIPHEARQCWQASTQRVYKLGDKTRNLLYSVTTRDVSARGMPLILDQMGSVLEELQVIAHTFTFYYKDLYAQAPQPPEEQENPILVDIPLSSIPAMLV</sequence>
<keyword evidence="3" id="KW-1185">Reference proteome</keyword>
<protein>
    <submittedName>
        <fullName evidence="2">Uncharacterized protein</fullName>
    </submittedName>
</protein>
<accession>A0AAV7UR42</accession>
<reference evidence="2" key="1">
    <citation type="journal article" date="2022" name="bioRxiv">
        <title>Sequencing and chromosome-scale assembly of the giantPleurodeles waltlgenome.</title>
        <authorList>
            <person name="Brown T."/>
            <person name="Elewa A."/>
            <person name="Iarovenko S."/>
            <person name="Subramanian E."/>
            <person name="Araus A.J."/>
            <person name="Petzold A."/>
            <person name="Susuki M."/>
            <person name="Suzuki K.-i.T."/>
            <person name="Hayashi T."/>
            <person name="Toyoda A."/>
            <person name="Oliveira C."/>
            <person name="Osipova E."/>
            <person name="Leigh N.D."/>
            <person name="Simon A."/>
            <person name="Yun M.H."/>
        </authorList>
    </citation>
    <scope>NUCLEOTIDE SEQUENCE</scope>
    <source>
        <strain evidence="2">20211129_DDA</strain>
        <tissue evidence="2">Liver</tissue>
    </source>
</reference>
<name>A0AAV7UR42_PLEWA</name>
<evidence type="ECO:0000256" key="1">
    <source>
        <dbReference type="SAM" id="MobiDB-lite"/>
    </source>
</evidence>
<dbReference type="AlphaFoldDB" id="A0AAV7UR42"/>
<comment type="caution">
    <text evidence="2">The sequence shown here is derived from an EMBL/GenBank/DDBJ whole genome shotgun (WGS) entry which is preliminary data.</text>
</comment>
<gene>
    <name evidence="2" type="ORF">NDU88_000462</name>
</gene>